<proteinExistence type="predicted"/>
<dbReference type="Pfam" id="PF01909">
    <property type="entry name" value="NTP_transf_2"/>
    <property type="match status" value="1"/>
</dbReference>
<organism evidence="2">
    <name type="scientific">marine sediment metagenome</name>
    <dbReference type="NCBI Taxonomy" id="412755"/>
    <lineage>
        <taxon>unclassified sequences</taxon>
        <taxon>metagenomes</taxon>
        <taxon>ecological metagenomes</taxon>
    </lineage>
</organism>
<sequence length="112" mass="12445">MPDDKPTIFDNDTIQKAAELLLEAAPGATVILFGSYVRGNPTPDSDLDFLVIEPDVTSHVNEMVRLRDVLRPLRVAADVLVSSEQEFRYWSETPGTVHYDAAKEGRVFRAVA</sequence>
<dbReference type="AlphaFoldDB" id="X0U4J3"/>
<dbReference type="EMBL" id="BARS01023775">
    <property type="protein sequence ID" value="GAG00679.1"/>
    <property type="molecule type" value="Genomic_DNA"/>
</dbReference>
<dbReference type="Gene3D" id="3.30.460.10">
    <property type="entry name" value="Beta Polymerase, domain 2"/>
    <property type="match status" value="1"/>
</dbReference>
<dbReference type="InterPro" id="IPR002934">
    <property type="entry name" value="Polymerase_NTP_transf_dom"/>
</dbReference>
<accession>X0U4J3</accession>
<feature type="domain" description="Polymerase nucleotidyl transferase" evidence="1">
    <location>
        <begin position="15"/>
        <end position="80"/>
    </location>
</feature>
<protein>
    <recommendedName>
        <fullName evidence="1">Polymerase nucleotidyl transferase domain-containing protein</fullName>
    </recommendedName>
</protein>
<dbReference type="GO" id="GO:0016779">
    <property type="term" value="F:nucleotidyltransferase activity"/>
    <property type="evidence" value="ECO:0007669"/>
    <property type="project" value="InterPro"/>
</dbReference>
<evidence type="ECO:0000259" key="1">
    <source>
        <dbReference type="Pfam" id="PF01909"/>
    </source>
</evidence>
<evidence type="ECO:0000313" key="2">
    <source>
        <dbReference type="EMBL" id="GAG00679.1"/>
    </source>
</evidence>
<comment type="caution">
    <text evidence="2">The sequence shown here is derived from an EMBL/GenBank/DDBJ whole genome shotgun (WGS) entry which is preliminary data.</text>
</comment>
<gene>
    <name evidence="2" type="ORF">S01H1_37831</name>
</gene>
<dbReference type="InterPro" id="IPR043519">
    <property type="entry name" value="NT_sf"/>
</dbReference>
<dbReference type="CDD" id="cd05403">
    <property type="entry name" value="NT_KNTase_like"/>
    <property type="match status" value="1"/>
</dbReference>
<dbReference type="SUPFAM" id="SSF81301">
    <property type="entry name" value="Nucleotidyltransferase"/>
    <property type="match status" value="1"/>
</dbReference>
<name>X0U4J3_9ZZZZ</name>
<reference evidence="2" key="1">
    <citation type="journal article" date="2014" name="Front. Microbiol.">
        <title>High frequency of phylogenetically diverse reductive dehalogenase-homologous genes in deep subseafloor sedimentary metagenomes.</title>
        <authorList>
            <person name="Kawai M."/>
            <person name="Futagami T."/>
            <person name="Toyoda A."/>
            <person name="Takaki Y."/>
            <person name="Nishi S."/>
            <person name="Hori S."/>
            <person name="Arai W."/>
            <person name="Tsubouchi T."/>
            <person name="Morono Y."/>
            <person name="Uchiyama I."/>
            <person name="Ito T."/>
            <person name="Fujiyama A."/>
            <person name="Inagaki F."/>
            <person name="Takami H."/>
        </authorList>
    </citation>
    <scope>NUCLEOTIDE SEQUENCE</scope>
    <source>
        <strain evidence="2">Expedition CK06-06</strain>
    </source>
</reference>